<comment type="caution">
    <text evidence="1">The sequence shown here is derived from an EMBL/GenBank/DDBJ whole genome shotgun (WGS) entry which is preliminary data.</text>
</comment>
<protein>
    <submittedName>
        <fullName evidence="1">Uncharacterized protein</fullName>
    </submittedName>
</protein>
<evidence type="ECO:0000313" key="1">
    <source>
        <dbReference type="EMBL" id="NIJ57258.1"/>
    </source>
</evidence>
<proteinExistence type="predicted"/>
<dbReference type="Proteomes" id="UP001429580">
    <property type="component" value="Unassembled WGS sequence"/>
</dbReference>
<sequence length="241" mass="25644">MGTRLIIGGTDEVGYFSADPVGGLADLFFFDTSLDKATKNFAKGRPGLSPQGTFSFSGADPLTLKNRVSTLLTAEPAGQYATVFVVIKKPENNKACALMEAAAGTPTGMSNAVSDFSVGLADDNNLSFNVSISGDGVTAAPVRPNLYAFASLNWTLFRFGVGPGVISFTDLTANQSRSVAYTGTRAMVPTPLHIGWSRFSAIVGSIQVASYWRYPRYLSDAEVARAALMIRAREARHGRIV</sequence>
<dbReference type="EMBL" id="JAASQI010000002">
    <property type="protein sequence ID" value="NIJ57258.1"/>
    <property type="molecule type" value="Genomic_DNA"/>
</dbReference>
<evidence type="ECO:0000313" key="2">
    <source>
        <dbReference type="Proteomes" id="UP001429580"/>
    </source>
</evidence>
<name>A0ABX0UWD0_9HYPH</name>
<gene>
    <name evidence="1" type="ORF">FHS82_001084</name>
</gene>
<accession>A0ABX0UWD0</accession>
<organism evidence="1 2">
    <name type="scientific">Pseudochelatococcus lubricantis</name>
    <dbReference type="NCBI Taxonomy" id="1538102"/>
    <lineage>
        <taxon>Bacteria</taxon>
        <taxon>Pseudomonadati</taxon>
        <taxon>Pseudomonadota</taxon>
        <taxon>Alphaproteobacteria</taxon>
        <taxon>Hyphomicrobiales</taxon>
        <taxon>Chelatococcaceae</taxon>
        <taxon>Pseudochelatococcus</taxon>
    </lineage>
</organism>
<dbReference type="RefSeq" id="WP_166949598.1">
    <property type="nucleotide sequence ID" value="NZ_JAASQI010000002.1"/>
</dbReference>
<keyword evidence="2" id="KW-1185">Reference proteome</keyword>
<reference evidence="1 2" key="1">
    <citation type="submission" date="2020-03" db="EMBL/GenBank/DDBJ databases">
        <title>Genomic Encyclopedia of Type Strains, Phase IV (KMG-IV): sequencing the most valuable type-strain genomes for metagenomic binning, comparative biology and taxonomic classification.</title>
        <authorList>
            <person name="Goeker M."/>
        </authorList>
    </citation>
    <scope>NUCLEOTIDE SEQUENCE [LARGE SCALE GENOMIC DNA]</scope>
    <source>
        <strain evidence="1 2">DSM 103870</strain>
    </source>
</reference>